<evidence type="ECO:0000256" key="1">
    <source>
        <dbReference type="SAM" id="MobiDB-lite"/>
    </source>
</evidence>
<dbReference type="EMBL" id="CAJFCV020000003">
    <property type="protein sequence ID" value="CAG9111972.1"/>
    <property type="molecule type" value="Genomic_DNA"/>
</dbReference>
<gene>
    <name evidence="3" type="ORF">BXYJ_LOCUS7887</name>
</gene>
<feature type="region of interest" description="Disordered" evidence="1">
    <location>
        <begin position="49"/>
        <end position="69"/>
    </location>
</feature>
<dbReference type="Proteomes" id="UP000582659">
    <property type="component" value="Unassembled WGS sequence"/>
</dbReference>
<dbReference type="EMBL" id="CAJFDI010000003">
    <property type="protein sequence ID" value="CAD5223254.1"/>
    <property type="molecule type" value="Genomic_DNA"/>
</dbReference>
<keyword evidence="5" id="KW-1185">Reference proteome</keyword>
<evidence type="ECO:0000313" key="5">
    <source>
        <dbReference type="Proteomes" id="UP000659654"/>
    </source>
</evidence>
<reference evidence="3" key="2">
    <citation type="submission" date="2020-09" db="EMBL/GenBank/DDBJ databases">
        <authorList>
            <person name="Kikuchi T."/>
        </authorList>
    </citation>
    <scope>NUCLEOTIDE SEQUENCE</scope>
    <source>
        <strain evidence="3">Ka4C1</strain>
    </source>
</reference>
<keyword evidence="2" id="KW-0732">Signal</keyword>
<evidence type="ECO:0000313" key="6">
    <source>
        <dbReference type="WBParaSite" id="BXY_0900700.1"/>
    </source>
</evidence>
<protein>
    <submittedName>
        <fullName evidence="3">(pine wood nematode) hypothetical protein</fullName>
    </submittedName>
</protein>
<feature type="chain" id="PRO_5036022075" evidence="2">
    <location>
        <begin position="17"/>
        <end position="428"/>
    </location>
</feature>
<sequence length="428" mass="44737">MKIIIVAALLAAVVEAKVCPSPTTTEAPISTESSSVSSASTSAVSSASTSAVSSGSTSTAGSSSTSSSTAVSTTSAAPVTCNPSTGQAKLTFFNAIYNDVASNTRQLCQCEDSTVSLISSGSSVNNIKLRLRANTFSAVVYPEFSCDDPKDFRVILNDGTECTALDNDQFTLAIIPFCAGACQNYGYIVNKTAGVSITCGSQVFDIPRQQKSNQLKFVDTANSNLVGPITGISCKSKPAAPTQCFTVKAPKYNGACAKPKNPLYTNGILTKSWENTETDCACDSANKASQSDYASGKSAIASDNRDSGYAYIAARSACTSTQSVCLCNTKDKVCWEAGKNDEAPELIWLWPYCKGSDCAYNVGLSATNKEAFIQKSGASDKFTVKQSDALYKKSVLGEGLPNGYPLIDSVACDCKTALAVNTCTAIQK</sequence>
<evidence type="ECO:0000256" key="2">
    <source>
        <dbReference type="SAM" id="SignalP"/>
    </source>
</evidence>
<evidence type="ECO:0000313" key="3">
    <source>
        <dbReference type="EMBL" id="CAD5223254.1"/>
    </source>
</evidence>
<name>A0A1I7S7L6_BURXY</name>
<proteinExistence type="predicted"/>
<reference evidence="6" key="1">
    <citation type="submission" date="2016-11" db="UniProtKB">
        <authorList>
            <consortium name="WormBaseParasite"/>
        </authorList>
    </citation>
    <scope>IDENTIFICATION</scope>
</reference>
<organism evidence="4 6">
    <name type="scientific">Bursaphelenchus xylophilus</name>
    <name type="common">Pinewood nematode worm</name>
    <name type="synonym">Aphelenchoides xylophilus</name>
    <dbReference type="NCBI Taxonomy" id="6326"/>
    <lineage>
        <taxon>Eukaryota</taxon>
        <taxon>Metazoa</taxon>
        <taxon>Ecdysozoa</taxon>
        <taxon>Nematoda</taxon>
        <taxon>Chromadorea</taxon>
        <taxon>Rhabditida</taxon>
        <taxon>Tylenchina</taxon>
        <taxon>Tylenchomorpha</taxon>
        <taxon>Aphelenchoidea</taxon>
        <taxon>Aphelenchoididae</taxon>
        <taxon>Bursaphelenchus</taxon>
    </lineage>
</organism>
<dbReference type="WBParaSite" id="BXY_0900700.1">
    <property type="protein sequence ID" value="BXY_0900700.1"/>
    <property type="gene ID" value="BXY_0900700"/>
</dbReference>
<evidence type="ECO:0000313" key="4">
    <source>
        <dbReference type="Proteomes" id="UP000095284"/>
    </source>
</evidence>
<feature type="signal peptide" evidence="2">
    <location>
        <begin position="1"/>
        <end position="16"/>
    </location>
</feature>
<dbReference type="Proteomes" id="UP000095284">
    <property type="component" value="Unplaced"/>
</dbReference>
<accession>A0A1I7S7L6</accession>
<dbReference type="Proteomes" id="UP000659654">
    <property type="component" value="Unassembled WGS sequence"/>
</dbReference>
<dbReference type="AlphaFoldDB" id="A0A1I7S7L6"/>